<evidence type="ECO:0000259" key="3">
    <source>
        <dbReference type="PROSITE" id="PS52052"/>
    </source>
</evidence>
<protein>
    <recommendedName>
        <fullName evidence="3">PEHE domain-containing protein</fullName>
    </recommendedName>
</protein>
<feature type="compositionally biased region" description="Low complexity" evidence="1">
    <location>
        <begin position="1084"/>
        <end position="1102"/>
    </location>
</feature>
<dbReference type="PANTHER" id="PTHR22443">
    <property type="entry name" value="NON-SPECIFIC LETHAL 1, ISOFORM M"/>
    <property type="match status" value="1"/>
</dbReference>
<feature type="region of interest" description="Disordered" evidence="1">
    <location>
        <begin position="886"/>
        <end position="909"/>
    </location>
</feature>
<name>A0ABQ9ET69_TEGGR</name>
<dbReference type="InterPro" id="IPR026180">
    <property type="entry name" value="NSL1"/>
</dbReference>
<feature type="compositionally biased region" description="Polar residues" evidence="1">
    <location>
        <begin position="559"/>
        <end position="580"/>
    </location>
</feature>
<feature type="region of interest" description="Disordered" evidence="1">
    <location>
        <begin position="555"/>
        <end position="588"/>
    </location>
</feature>
<evidence type="ECO:0000313" key="4">
    <source>
        <dbReference type="EMBL" id="KAJ8307157.1"/>
    </source>
</evidence>
<gene>
    <name evidence="4" type="ORF">KUTeg_015241</name>
</gene>
<dbReference type="SMART" id="SM01300">
    <property type="entry name" value="PEHE"/>
    <property type="match status" value="1"/>
</dbReference>
<feature type="compositionally biased region" description="Acidic residues" evidence="1">
    <location>
        <begin position="887"/>
        <end position="896"/>
    </location>
</feature>
<feature type="compositionally biased region" description="Low complexity" evidence="1">
    <location>
        <begin position="1006"/>
        <end position="1017"/>
    </location>
</feature>
<dbReference type="InterPro" id="IPR029332">
    <property type="entry name" value="PEHE_dom"/>
</dbReference>
<proteinExistence type="predicted"/>
<comment type="caution">
    <text evidence="4">The sequence shown here is derived from an EMBL/GenBank/DDBJ whole genome shotgun (WGS) entry which is preliminary data.</text>
</comment>
<feature type="region of interest" description="Disordered" evidence="1">
    <location>
        <begin position="30"/>
        <end position="49"/>
    </location>
</feature>
<feature type="region of interest" description="Disordered" evidence="1">
    <location>
        <begin position="748"/>
        <end position="780"/>
    </location>
</feature>
<dbReference type="Proteomes" id="UP001217089">
    <property type="component" value="Unassembled WGS sequence"/>
</dbReference>
<reference evidence="4 5" key="1">
    <citation type="submission" date="2022-12" db="EMBL/GenBank/DDBJ databases">
        <title>Chromosome-level genome of Tegillarca granosa.</title>
        <authorList>
            <person name="Kim J."/>
        </authorList>
    </citation>
    <scope>NUCLEOTIDE SEQUENCE [LARGE SCALE GENOMIC DNA]</scope>
    <source>
        <strain evidence="4">Teg-2019</strain>
        <tissue evidence="4">Adductor muscle</tissue>
    </source>
</reference>
<evidence type="ECO:0000256" key="2">
    <source>
        <dbReference type="SAM" id="SignalP"/>
    </source>
</evidence>
<feature type="region of interest" description="Disordered" evidence="1">
    <location>
        <begin position="149"/>
        <end position="181"/>
    </location>
</feature>
<feature type="region of interest" description="Disordered" evidence="1">
    <location>
        <begin position="803"/>
        <end position="832"/>
    </location>
</feature>
<feature type="compositionally biased region" description="Low complexity" evidence="1">
    <location>
        <begin position="31"/>
        <end position="42"/>
    </location>
</feature>
<evidence type="ECO:0000313" key="5">
    <source>
        <dbReference type="Proteomes" id="UP001217089"/>
    </source>
</evidence>
<feature type="chain" id="PRO_5045042628" description="PEHE domain-containing protein" evidence="2">
    <location>
        <begin position="23"/>
        <end position="1128"/>
    </location>
</feature>
<sequence>MSAPLSLRVCCMTAMAPALTEAATQARIKLTTSSPPSSSGTSKLVVNGRGSHCQTDVSRLTGKHLKGVTSQIAIEQHQKGDNSGVLKTLGYKQLKVANFNNLRYIGELKDLKNREILIPVSLQNGNHSDGVAMNQPTPVNGISENGDPTGMCGKNGLRTSLNESKGNGSEELANSSKPSQVHLQKDIESQETKMVASSSKGTIDSDCVNSLSVNLLDNKVTDSLETNLPVPSLVSDLNDEINKKQHLLERRTQHLLRRLRRMQGRQLDGHIRNQLGGFVDFQRRDLQTVAKSIRLAGSNISASDLKAELLQSEDVKSLSTAALVNLVRRLQSTQGSVNFGPRTVNRTKHDNESVSVLMIDENTCQESSRVAGSLLASHHHMKSCIDSDATESSSGGESCDENEMNDYVPEKKIQSLPLHRRAEWKWATDRASVASRWTWLQAQVSDLEYRIRQQSEIYKQIRHTKGSVLLGEPAVPEDLTKTVKQAKSGKLSPLDAKIANLEKKNEVSPCNISTLLMNVNRQASRLTQSLGNCISPVQGTALTDEKLKGHNHTKPLNGVINSGQLSTNGNDSDITDSPSTVGPGGDASSLEMSPALDMSCQAARCRPVRSYRKRKLLRTAGLHQISRKAARLSSVKCHCYPPVMSCPMCGGRYNNVQSIDSDVMPLNERVSLVDPAFHPVLSFNQVHFESLLQSGEWQNKPPPKSAKALSAERRRQKLMAASVRDRVRKNSKYVKSAAAVLLSSAKLRNKYERRTPTKQRNGTPKKKSAAEKRLHRNEMKRRRAAQLAIAALKRTNRAFSEADCGRYDPGSRATTPSPQFKDGLLSMSSSCPTSTLKEMKDAALKKRKIENAYDINNIVIPYSMAASTRVEKLKYKEIVTPKWRDLTEDDDDESAQTEDTNLVAEDPPTVTPKEETIEAAPQDVPIEDLSDEIFTERHLKCEILEKKRFTNFVQYPSRRSRGSRTEIGMPPTPDALSPSPINLPDSNILQQNPGPSGIDNFRRRSSSVSSRRQSISLSFEDNSMDMVDITYHDPWPERTFPLAEEEYESMKAVQPPATNSCRRRIPSARMSLVSEFENSKLDDSTPSSSRPCSPLPSSSSGSYAGEEDPNDPEWTVMSGEKTPTKPKR</sequence>
<feature type="region of interest" description="Disordered" evidence="1">
    <location>
        <begin position="988"/>
        <end position="1017"/>
    </location>
</feature>
<keyword evidence="5" id="KW-1185">Reference proteome</keyword>
<feature type="domain" description="PEHE" evidence="3">
    <location>
        <begin position="877"/>
        <end position="1035"/>
    </location>
</feature>
<dbReference type="PROSITE" id="PS52052">
    <property type="entry name" value="PEHE"/>
    <property type="match status" value="1"/>
</dbReference>
<feature type="signal peptide" evidence="2">
    <location>
        <begin position="1"/>
        <end position="22"/>
    </location>
</feature>
<feature type="compositionally biased region" description="Polar residues" evidence="1">
    <location>
        <begin position="157"/>
        <end position="181"/>
    </location>
</feature>
<dbReference type="PANTHER" id="PTHR22443:SF18">
    <property type="entry name" value="NON-SPECIFIC LETHAL 1, ISOFORM M"/>
    <property type="match status" value="1"/>
</dbReference>
<accession>A0ABQ9ET69</accession>
<evidence type="ECO:0000256" key="1">
    <source>
        <dbReference type="SAM" id="MobiDB-lite"/>
    </source>
</evidence>
<feature type="compositionally biased region" description="Basic residues" evidence="1">
    <location>
        <begin position="763"/>
        <end position="780"/>
    </location>
</feature>
<feature type="region of interest" description="Disordered" evidence="1">
    <location>
        <begin position="1074"/>
        <end position="1128"/>
    </location>
</feature>
<organism evidence="4 5">
    <name type="scientific">Tegillarca granosa</name>
    <name type="common">Malaysian cockle</name>
    <name type="synonym">Anadara granosa</name>
    <dbReference type="NCBI Taxonomy" id="220873"/>
    <lineage>
        <taxon>Eukaryota</taxon>
        <taxon>Metazoa</taxon>
        <taxon>Spiralia</taxon>
        <taxon>Lophotrochozoa</taxon>
        <taxon>Mollusca</taxon>
        <taxon>Bivalvia</taxon>
        <taxon>Autobranchia</taxon>
        <taxon>Pteriomorphia</taxon>
        <taxon>Arcoida</taxon>
        <taxon>Arcoidea</taxon>
        <taxon>Arcidae</taxon>
        <taxon>Tegillarca</taxon>
    </lineage>
</organism>
<keyword evidence="2" id="KW-0732">Signal</keyword>
<dbReference type="Gene3D" id="6.10.250.3170">
    <property type="match status" value="1"/>
</dbReference>
<dbReference type="EMBL" id="JARBDR010000793">
    <property type="protein sequence ID" value="KAJ8307157.1"/>
    <property type="molecule type" value="Genomic_DNA"/>
</dbReference>